<accession>A0ABV5HT02</accession>
<evidence type="ECO:0000313" key="2">
    <source>
        <dbReference type="EMBL" id="MFB9137042.1"/>
    </source>
</evidence>
<keyword evidence="1" id="KW-0472">Membrane</keyword>
<protein>
    <submittedName>
        <fullName evidence="2">DUF2798 domain-containing protein</fullName>
    </submittedName>
</protein>
<feature type="transmembrane region" description="Helical" evidence="1">
    <location>
        <begin position="37"/>
        <end position="55"/>
    </location>
</feature>
<feature type="transmembrane region" description="Helical" evidence="1">
    <location>
        <begin position="5"/>
        <end position="25"/>
    </location>
</feature>
<sequence>MKHRFIFAILMSFVLTFFMSAWVTYLNVGFIQGFTDYWMSAWFLAWPAAGVISFISGPRIHQCAQQISQKL</sequence>
<organism evidence="2 3">
    <name type="scientific">Vibrio olivae</name>
    <dbReference type="NCBI Taxonomy" id="1243002"/>
    <lineage>
        <taxon>Bacteria</taxon>
        <taxon>Pseudomonadati</taxon>
        <taxon>Pseudomonadota</taxon>
        <taxon>Gammaproteobacteria</taxon>
        <taxon>Vibrionales</taxon>
        <taxon>Vibrionaceae</taxon>
        <taxon>Vibrio</taxon>
    </lineage>
</organism>
<keyword evidence="1" id="KW-1133">Transmembrane helix</keyword>
<dbReference type="RefSeq" id="WP_390195886.1">
    <property type="nucleotide sequence ID" value="NZ_JBHMEP010000008.1"/>
</dbReference>
<gene>
    <name evidence="2" type="ORF">ACFFUV_18890</name>
</gene>
<evidence type="ECO:0000313" key="3">
    <source>
        <dbReference type="Proteomes" id="UP001589645"/>
    </source>
</evidence>
<dbReference type="EMBL" id="JBHMEP010000008">
    <property type="protein sequence ID" value="MFB9137042.1"/>
    <property type="molecule type" value="Genomic_DNA"/>
</dbReference>
<comment type="caution">
    <text evidence="2">The sequence shown here is derived from an EMBL/GenBank/DDBJ whole genome shotgun (WGS) entry which is preliminary data.</text>
</comment>
<keyword evidence="3" id="KW-1185">Reference proteome</keyword>
<proteinExistence type="predicted"/>
<name>A0ABV5HT02_9VIBR</name>
<dbReference type="Pfam" id="PF11391">
    <property type="entry name" value="DUF2798"/>
    <property type="match status" value="1"/>
</dbReference>
<dbReference type="Proteomes" id="UP001589645">
    <property type="component" value="Unassembled WGS sequence"/>
</dbReference>
<keyword evidence="1" id="KW-0812">Transmembrane</keyword>
<evidence type="ECO:0000256" key="1">
    <source>
        <dbReference type="SAM" id="Phobius"/>
    </source>
</evidence>
<dbReference type="InterPro" id="IPR021529">
    <property type="entry name" value="DUF2798"/>
</dbReference>
<reference evidence="2 3" key="1">
    <citation type="submission" date="2024-09" db="EMBL/GenBank/DDBJ databases">
        <authorList>
            <person name="Sun Q."/>
            <person name="Mori K."/>
        </authorList>
    </citation>
    <scope>NUCLEOTIDE SEQUENCE [LARGE SCALE GENOMIC DNA]</scope>
    <source>
        <strain evidence="2 3">CECT 8064</strain>
    </source>
</reference>